<accession>A0A4Y2EEP5</accession>
<keyword evidence="2" id="KW-1185">Reference proteome</keyword>
<evidence type="ECO:0000313" key="1">
    <source>
        <dbReference type="EMBL" id="GBM27257.1"/>
    </source>
</evidence>
<comment type="caution">
    <text evidence="1">The sequence shown here is derived from an EMBL/GenBank/DDBJ whole genome shotgun (WGS) entry which is preliminary data.</text>
</comment>
<protein>
    <submittedName>
        <fullName evidence="1">Uncharacterized protein</fullName>
    </submittedName>
</protein>
<name>A0A4Y2EEP5_ARAVE</name>
<dbReference type="EMBL" id="BGPR01000580">
    <property type="protein sequence ID" value="GBM27257.1"/>
    <property type="molecule type" value="Genomic_DNA"/>
</dbReference>
<dbReference type="AlphaFoldDB" id="A0A4Y2EEP5"/>
<organism evidence="1 2">
    <name type="scientific">Araneus ventricosus</name>
    <name type="common">Orbweaver spider</name>
    <name type="synonym">Epeira ventricosa</name>
    <dbReference type="NCBI Taxonomy" id="182803"/>
    <lineage>
        <taxon>Eukaryota</taxon>
        <taxon>Metazoa</taxon>
        <taxon>Ecdysozoa</taxon>
        <taxon>Arthropoda</taxon>
        <taxon>Chelicerata</taxon>
        <taxon>Arachnida</taxon>
        <taxon>Araneae</taxon>
        <taxon>Araneomorphae</taxon>
        <taxon>Entelegynae</taxon>
        <taxon>Araneoidea</taxon>
        <taxon>Araneidae</taxon>
        <taxon>Araneus</taxon>
    </lineage>
</organism>
<evidence type="ECO:0000313" key="2">
    <source>
        <dbReference type="Proteomes" id="UP000499080"/>
    </source>
</evidence>
<proteinExistence type="predicted"/>
<sequence length="106" mass="11957">MSSMESGFELGILRPQSRDLTTRSPGPLKVCWDNANTIKPAKLDLSLPLRYRNFNLNNNTCEPAGVPPLDLIVYIFNMQSIHITSNLICPYGRTNFEPLTDSSEER</sequence>
<reference evidence="1 2" key="1">
    <citation type="journal article" date="2019" name="Sci. Rep.">
        <title>Orb-weaving spider Araneus ventricosus genome elucidates the spidroin gene catalogue.</title>
        <authorList>
            <person name="Kono N."/>
            <person name="Nakamura H."/>
            <person name="Ohtoshi R."/>
            <person name="Moran D.A.P."/>
            <person name="Shinohara A."/>
            <person name="Yoshida Y."/>
            <person name="Fujiwara M."/>
            <person name="Mori M."/>
            <person name="Tomita M."/>
            <person name="Arakawa K."/>
        </authorList>
    </citation>
    <scope>NUCLEOTIDE SEQUENCE [LARGE SCALE GENOMIC DNA]</scope>
</reference>
<dbReference type="Proteomes" id="UP000499080">
    <property type="component" value="Unassembled WGS sequence"/>
</dbReference>
<gene>
    <name evidence="1" type="ORF">AVEN_208423_1</name>
</gene>